<gene>
    <name evidence="2" type="ORF">C7379_12039</name>
</gene>
<feature type="signal peptide" evidence="1">
    <location>
        <begin position="1"/>
        <end position="20"/>
    </location>
</feature>
<dbReference type="EMBL" id="QENY01000020">
    <property type="protein sequence ID" value="PVX49345.1"/>
    <property type="molecule type" value="Genomic_DNA"/>
</dbReference>
<dbReference type="AlphaFoldDB" id="A0A2U0U0B5"/>
<keyword evidence="1" id="KW-0732">Signal</keyword>
<evidence type="ECO:0008006" key="4">
    <source>
        <dbReference type="Google" id="ProtNLM"/>
    </source>
</evidence>
<dbReference type="Proteomes" id="UP000245870">
    <property type="component" value="Unassembled WGS sequence"/>
</dbReference>
<reference evidence="2 3" key="1">
    <citation type="submission" date="2018-05" db="EMBL/GenBank/DDBJ databases">
        <title>Genomic Encyclopedia of Type Strains, Phase IV (KMG-IV): sequencing the most valuable type-strain genomes for metagenomic binning, comparative biology and taxonomic classification.</title>
        <authorList>
            <person name="Goeker M."/>
        </authorList>
    </citation>
    <scope>NUCLEOTIDE SEQUENCE [LARGE SCALE GENOMIC DNA]</scope>
    <source>
        <strain evidence="2 3">DSM 100333</strain>
    </source>
</reference>
<evidence type="ECO:0000313" key="2">
    <source>
        <dbReference type="EMBL" id="PVX49345.1"/>
    </source>
</evidence>
<organism evidence="2 3">
    <name type="scientific">Hallella colorans</name>
    <dbReference type="NCBI Taxonomy" id="1703337"/>
    <lineage>
        <taxon>Bacteria</taxon>
        <taxon>Pseudomonadati</taxon>
        <taxon>Bacteroidota</taxon>
        <taxon>Bacteroidia</taxon>
        <taxon>Bacteroidales</taxon>
        <taxon>Prevotellaceae</taxon>
        <taxon>Hallella</taxon>
    </lineage>
</organism>
<evidence type="ECO:0000313" key="3">
    <source>
        <dbReference type="Proteomes" id="UP000245870"/>
    </source>
</evidence>
<sequence length="170" mass="19548">MKKFSLVTFILMFQMQLPWAGNMIGAENINSNHGVSTWQFMYSVAKPTELQLQAVESHSVFDKKTEFLYNQLQELCFKRIPVVPGDPTTRIVTRKSELFNAVKRVSKGLEEEMKTHKISTEDATTQLNQVLNVAISAFYSEDSKSFEKALHENKKDYQKLMSLFSQVTLK</sequence>
<comment type="caution">
    <text evidence="2">The sequence shown here is derived from an EMBL/GenBank/DDBJ whole genome shotgun (WGS) entry which is preliminary data.</text>
</comment>
<protein>
    <recommendedName>
        <fullName evidence="4">DUF4142 domain-containing protein</fullName>
    </recommendedName>
</protein>
<accession>A0A2U0U0B5</accession>
<feature type="chain" id="PRO_5015711875" description="DUF4142 domain-containing protein" evidence="1">
    <location>
        <begin position="21"/>
        <end position="170"/>
    </location>
</feature>
<keyword evidence="3" id="KW-1185">Reference proteome</keyword>
<name>A0A2U0U0B5_9BACT</name>
<evidence type="ECO:0000256" key="1">
    <source>
        <dbReference type="SAM" id="SignalP"/>
    </source>
</evidence>
<dbReference type="RefSeq" id="WP_116617181.1">
    <property type="nucleotide sequence ID" value="NZ_CALDWB010000004.1"/>
</dbReference>
<proteinExistence type="predicted"/>